<protein>
    <recommendedName>
        <fullName evidence="3">DUF2771 family protein</fullName>
    </recommendedName>
</protein>
<gene>
    <name evidence="1" type="ORF">SAMN05444320_1011121</name>
</gene>
<dbReference type="Pfam" id="PF10969">
    <property type="entry name" value="DUF2771"/>
    <property type="match status" value="1"/>
</dbReference>
<dbReference type="Proteomes" id="UP000184501">
    <property type="component" value="Unassembled WGS sequence"/>
</dbReference>
<evidence type="ECO:0000313" key="1">
    <source>
        <dbReference type="EMBL" id="SHE80043.1"/>
    </source>
</evidence>
<dbReference type="EMBL" id="FQVN01000001">
    <property type="protein sequence ID" value="SHE80043.1"/>
    <property type="molecule type" value="Genomic_DNA"/>
</dbReference>
<evidence type="ECO:0000313" key="2">
    <source>
        <dbReference type="Proteomes" id="UP000184501"/>
    </source>
</evidence>
<sequence>MLMAAVGLAVAGCSAPPKPEVTFFSAGRSVATGPSQHCDERVENCTADPDAVAALRVPADRPLQISVDDSVAATPWQVVFRYRLPNGDRVDGRSEVFPPDKQFAYTLRLPERGAQLETAEVHQFGAVLFQRVDGGVDFPTRATWVLSVDDRS</sequence>
<reference evidence="1 2" key="1">
    <citation type="submission" date="2016-11" db="EMBL/GenBank/DDBJ databases">
        <authorList>
            <person name="Jaros S."/>
            <person name="Januszkiewicz K."/>
            <person name="Wedrychowicz H."/>
        </authorList>
    </citation>
    <scope>NUCLEOTIDE SEQUENCE [LARGE SCALE GENOMIC DNA]</scope>
    <source>
        <strain evidence="1 2">DSM 44523</strain>
    </source>
</reference>
<dbReference type="AlphaFoldDB" id="A0A1M4WG51"/>
<accession>A0A1M4WG51</accession>
<dbReference type="InterPro" id="IPR024495">
    <property type="entry name" value="DUF2771"/>
</dbReference>
<dbReference type="STRING" id="2017.SAMN05444320_1011121"/>
<proteinExistence type="predicted"/>
<keyword evidence="2" id="KW-1185">Reference proteome</keyword>
<organism evidence="1 2">
    <name type="scientific">Streptoalloteichus hindustanus</name>
    <dbReference type="NCBI Taxonomy" id="2017"/>
    <lineage>
        <taxon>Bacteria</taxon>
        <taxon>Bacillati</taxon>
        <taxon>Actinomycetota</taxon>
        <taxon>Actinomycetes</taxon>
        <taxon>Pseudonocardiales</taxon>
        <taxon>Pseudonocardiaceae</taxon>
        <taxon>Streptoalloteichus</taxon>
    </lineage>
</organism>
<name>A0A1M4WG51_STRHI</name>
<evidence type="ECO:0008006" key="3">
    <source>
        <dbReference type="Google" id="ProtNLM"/>
    </source>
</evidence>